<organism evidence="1 2">
    <name type="scientific">Thalictrum thalictroides</name>
    <name type="common">Rue-anemone</name>
    <name type="synonym">Anemone thalictroides</name>
    <dbReference type="NCBI Taxonomy" id="46969"/>
    <lineage>
        <taxon>Eukaryota</taxon>
        <taxon>Viridiplantae</taxon>
        <taxon>Streptophyta</taxon>
        <taxon>Embryophyta</taxon>
        <taxon>Tracheophyta</taxon>
        <taxon>Spermatophyta</taxon>
        <taxon>Magnoliopsida</taxon>
        <taxon>Ranunculales</taxon>
        <taxon>Ranunculaceae</taxon>
        <taxon>Thalictroideae</taxon>
        <taxon>Thalictrum</taxon>
    </lineage>
</organism>
<evidence type="ECO:0000313" key="1">
    <source>
        <dbReference type="EMBL" id="KAF5207764.1"/>
    </source>
</evidence>
<name>A0A7J6XDD9_THATH</name>
<dbReference type="AlphaFoldDB" id="A0A7J6XDD9"/>
<dbReference type="Proteomes" id="UP000554482">
    <property type="component" value="Unassembled WGS sequence"/>
</dbReference>
<evidence type="ECO:0000313" key="2">
    <source>
        <dbReference type="Proteomes" id="UP000554482"/>
    </source>
</evidence>
<reference evidence="1 2" key="1">
    <citation type="submission" date="2020-06" db="EMBL/GenBank/DDBJ databases">
        <title>Transcriptomic and genomic resources for Thalictrum thalictroides and T. hernandezii: Facilitating candidate gene discovery in an emerging model plant lineage.</title>
        <authorList>
            <person name="Arias T."/>
            <person name="Riano-Pachon D.M."/>
            <person name="Di Stilio V.S."/>
        </authorList>
    </citation>
    <scope>NUCLEOTIDE SEQUENCE [LARGE SCALE GENOMIC DNA]</scope>
    <source>
        <strain evidence="2">cv. WT478/WT964</strain>
        <tissue evidence="1">Leaves</tissue>
    </source>
</reference>
<proteinExistence type="predicted"/>
<comment type="caution">
    <text evidence="1">The sequence shown here is derived from an EMBL/GenBank/DDBJ whole genome shotgun (WGS) entry which is preliminary data.</text>
</comment>
<accession>A0A7J6XDD9</accession>
<protein>
    <submittedName>
        <fullName evidence="1">Uncharacterized protein</fullName>
    </submittedName>
</protein>
<sequence length="66" mass="7641">MLMTTIISFHPIANRYFTIKTILDSDISTWIKLPGMLRHVMWSLSSKELKNLAPEAVVASRKNYFN</sequence>
<gene>
    <name evidence="1" type="ORF">FRX31_002648</name>
</gene>
<keyword evidence="2" id="KW-1185">Reference proteome</keyword>
<dbReference type="EMBL" id="JABWDY010000991">
    <property type="protein sequence ID" value="KAF5207764.1"/>
    <property type="molecule type" value="Genomic_DNA"/>
</dbReference>